<protein>
    <recommendedName>
        <fullName evidence="7">PUM-HD domain-containing protein</fullName>
    </recommendedName>
</protein>
<keyword evidence="3" id="KW-0677">Repeat</keyword>
<dbReference type="PROSITE" id="PS50302">
    <property type="entry name" value="PUM"/>
    <property type="match status" value="2"/>
</dbReference>
<sequence length="370" mass="42252">MANSDPFSLSSMLNALPNLRLPAARETMKEEIPVFPPPPRGVRFSIPPPGFAPPKETNLPIAKQPLNHPCFCGFRSAFTPQEMRLQWMFHFMTNSEEDDVAPFRDMNSMQRMASLLTSDSDYFMAIARNKNGSKRLQKLLGKSDDADSFFADAILHRFLHMTTDKHASHVAIKGMRVFDKDKKEAMYHRTLHFALDLARDLNGCVALNEIITDLDHPYYRNQILDLVVDSALSLSNDVYGNFVIQHVLKLNDLRCTRNIAVNLRGHCVDLSFKKYGSYIVERILEVEESMVVVMSELLECEGDRLMRLARSGFGNFVVAKALRVLQENTFRAFMFWRLVDKLMPFLHLLRRSRGSNIAAILESYCKPASN</sequence>
<dbReference type="GO" id="GO:0003729">
    <property type="term" value="F:mRNA binding"/>
    <property type="evidence" value="ECO:0007669"/>
    <property type="project" value="TreeGrafter"/>
</dbReference>
<dbReference type="InterPro" id="IPR033133">
    <property type="entry name" value="PUM-HD"/>
</dbReference>
<dbReference type="InterPro" id="IPR001313">
    <property type="entry name" value="Pumilio_RNA-bd_rpt"/>
</dbReference>
<keyword evidence="4" id="KW-0810">Translation regulation</keyword>
<dbReference type="SMART" id="SM00025">
    <property type="entry name" value="Pumilio"/>
    <property type="match status" value="6"/>
</dbReference>
<evidence type="ECO:0000256" key="4">
    <source>
        <dbReference type="ARBA" id="ARBA00022845"/>
    </source>
</evidence>
<dbReference type="GO" id="GO:0006417">
    <property type="term" value="P:regulation of translation"/>
    <property type="evidence" value="ECO:0007669"/>
    <property type="project" value="UniProtKB-KW"/>
</dbReference>
<comment type="caution">
    <text evidence="8">The sequence shown here is derived from an EMBL/GenBank/DDBJ whole genome shotgun (WGS) entry which is preliminary data.</text>
</comment>
<comment type="subcellular location">
    <subcellularLocation>
        <location evidence="1">Cytoplasm</location>
    </subcellularLocation>
</comment>
<dbReference type="EMBL" id="CACVBM020001118">
    <property type="protein sequence ID" value="CAA7032225.1"/>
    <property type="molecule type" value="Genomic_DNA"/>
</dbReference>
<reference evidence="8" key="1">
    <citation type="submission" date="2020-01" db="EMBL/GenBank/DDBJ databases">
        <authorList>
            <person name="Mishra B."/>
        </authorList>
    </citation>
    <scope>NUCLEOTIDE SEQUENCE [LARGE SCALE GENOMIC DNA]</scope>
</reference>
<feature type="repeat" description="Pumilio" evidence="6">
    <location>
        <begin position="225"/>
        <end position="261"/>
    </location>
</feature>
<evidence type="ECO:0000256" key="3">
    <source>
        <dbReference type="ARBA" id="ARBA00022737"/>
    </source>
</evidence>
<evidence type="ECO:0000313" key="9">
    <source>
        <dbReference type="Proteomes" id="UP000467841"/>
    </source>
</evidence>
<dbReference type="AlphaFoldDB" id="A0A6D2IUI4"/>
<name>A0A6D2IUI4_9BRAS</name>
<evidence type="ECO:0000313" key="8">
    <source>
        <dbReference type="EMBL" id="CAA7032225.1"/>
    </source>
</evidence>
<organism evidence="8 9">
    <name type="scientific">Microthlaspi erraticum</name>
    <dbReference type="NCBI Taxonomy" id="1685480"/>
    <lineage>
        <taxon>Eukaryota</taxon>
        <taxon>Viridiplantae</taxon>
        <taxon>Streptophyta</taxon>
        <taxon>Embryophyta</taxon>
        <taxon>Tracheophyta</taxon>
        <taxon>Spermatophyta</taxon>
        <taxon>Magnoliopsida</taxon>
        <taxon>eudicotyledons</taxon>
        <taxon>Gunneridae</taxon>
        <taxon>Pentapetalae</taxon>
        <taxon>rosids</taxon>
        <taxon>malvids</taxon>
        <taxon>Brassicales</taxon>
        <taxon>Brassicaceae</taxon>
        <taxon>Coluteocarpeae</taxon>
        <taxon>Microthlaspi</taxon>
    </lineage>
</organism>
<dbReference type="PANTHER" id="PTHR12537:SF137">
    <property type="entry name" value="PUMILIO HOMOLOG 16-RELATED"/>
    <property type="match status" value="1"/>
</dbReference>
<dbReference type="InterPro" id="IPR011989">
    <property type="entry name" value="ARM-like"/>
</dbReference>
<dbReference type="Proteomes" id="UP000467841">
    <property type="component" value="Unassembled WGS sequence"/>
</dbReference>
<feature type="repeat" description="Pumilio" evidence="6">
    <location>
        <begin position="262"/>
        <end position="299"/>
    </location>
</feature>
<dbReference type="Pfam" id="PF00806">
    <property type="entry name" value="PUF"/>
    <property type="match status" value="2"/>
</dbReference>
<dbReference type="PANTHER" id="PTHR12537">
    <property type="entry name" value="RNA BINDING PROTEIN PUMILIO-RELATED"/>
    <property type="match status" value="1"/>
</dbReference>
<dbReference type="SUPFAM" id="SSF48371">
    <property type="entry name" value="ARM repeat"/>
    <property type="match status" value="1"/>
</dbReference>
<proteinExistence type="predicted"/>
<evidence type="ECO:0000256" key="2">
    <source>
        <dbReference type="ARBA" id="ARBA00022490"/>
    </source>
</evidence>
<evidence type="ECO:0000256" key="1">
    <source>
        <dbReference type="ARBA" id="ARBA00004496"/>
    </source>
</evidence>
<keyword evidence="2" id="KW-0963">Cytoplasm</keyword>
<dbReference type="GO" id="GO:0005737">
    <property type="term" value="C:cytoplasm"/>
    <property type="evidence" value="ECO:0007669"/>
    <property type="project" value="UniProtKB-SubCell"/>
</dbReference>
<evidence type="ECO:0000256" key="6">
    <source>
        <dbReference type="PROSITE-ProRule" id="PRU00317"/>
    </source>
</evidence>
<dbReference type="OrthoDB" id="668540at2759"/>
<dbReference type="PROSITE" id="PS50303">
    <property type="entry name" value="PUM_HD"/>
    <property type="match status" value="1"/>
</dbReference>
<keyword evidence="9" id="KW-1185">Reference proteome</keyword>
<accession>A0A6D2IUI4</accession>
<dbReference type="Gene3D" id="1.25.10.10">
    <property type="entry name" value="Leucine-rich Repeat Variant"/>
    <property type="match status" value="1"/>
</dbReference>
<feature type="domain" description="PUM-HD" evidence="7">
    <location>
        <begin position="4"/>
        <end position="365"/>
    </location>
</feature>
<keyword evidence="5" id="KW-0694">RNA-binding</keyword>
<gene>
    <name evidence="8" type="ORF">MERR_LOCUS19460</name>
</gene>
<dbReference type="InterPro" id="IPR016024">
    <property type="entry name" value="ARM-type_fold"/>
</dbReference>
<evidence type="ECO:0000256" key="5">
    <source>
        <dbReference type="ARBA" id="ARBA00022884"/>
    </source>
</evidence>
<evidence type="ECO:0000259" key="7">
    <source>
        <dbReference type="PROSITE" id="PS50303"/>
    </source>
</evidence>